<proteinExistence type="predicted"/>
<gene>
    <name evidence="1" type="ORF">ACIBP5_14710</name>
</gene>
<accession>A0ABW8A359</accession>
<name>A0ABW8A359_9ACTN</name>
<evidence type="ECO:0008006" key="3">
    <source>
        <dbReference type="Google" id="ProtNLM"/>
    </source>
</evidence>
<dbReference type="RefSeq" id="WP_101783739.1">
    <property type="nucleotide sequence ID" value="NZ_JBITMB010000003.1"/>
</dbReference>
<evidence type="ECO:0000313" key="2">
    <source>
        <dbReference type="Proteomes" id="UP001612928"/>
    </source>
</evidence>
<evidence type="ECO:0000313" key="1">
    <source>
        <dbReference type="EMBL" id="MFI7441204.1"/>
    </source>
</evidence>
<protein>
    <recommendedName>
        <fullName evidence="3">WXG100 family type VII secretion target</fullName>
    </recommendedName>
</protein>
<dbReference type="EMBL" id="JBITMB010000003">
    <property type="protein sequence ID" value="MFI7441204.1"/>
    <property type="molecule type" value="Genomic_DNA"/>
</dbReference>
<keyword evidence="2" id="KW-1185">Reference proteome</keyword>
<organism evidence="1 2">
    <name type="scientific">Nonomuraea indica</name>
    <dbReference type="NCBI Taxonomy" id="1581193"/>
    <lineage>
        <taxon>Bacteria</taxon>
        <taxon>Bacillati</taxon>
        <taxon>Actinomycetota</taxon>
        <taxon>Actinomycetes</taxon>
        <taxon>Streptosporangiales</taxon>
        <taxon>Streptosporangiaceae</taxon>
        <taxon>Nonomuraea</taxon>
    </lineage>
</organism>
<sequence length="94" mass="10457">MTSRGIEHVASRIGEELLPVFTTLRAAVDDTNVPAPGFSASGNLVFADVYRDTQRMAADVLDDAVEVIQGWQDTLMVTARNWRVAEDMSIVRYR</sequence>
<reference evidence="1 2" key="1">
    <citation type="submission" date="2024-10" db="EMBL/GenBank/DDBJ databases">
        <title>The Natural Products Discovery Center: Release of the First 8490 Sequenced Strains for Exploring Actinobacteria Biosynthetic Diversity.</title>
        <authorList>
            <person name="Kalkreuter E."/>
            <person name="Kautsar S.A."/>
            <person name="Yang D."/>
            <person name="Bader C.D."/>
            <person name="Teijaro C.N."/>
            <person name="Fluegel L."/>
            <person name="Davis C.M."/>
            <person name="Simpson J.R."/>
            <person name="Lauterbach L."/>
            <person name="Steele A.D."/>
            <person name="Gui C."/>
            <person name="Meng S."/>
            <person name="Li G."/>
            <person name="Viehrig K."/>
            <person name="Ye F."/>
            <person name="Su P."/>
            <person name="Kiefer A.F."/>
            <person name="Nichols A."/>
            <person name="Cepeda A.J."/>
            <person name="Yan W."/>
            <person name="Fan B."/>
            <person name="Jiang Y."/>
            <person name="Adhikari A."/>
            <person name="Zheng C.-J."/>
            <person name="Schuster L."/>
            <person name="Cowan T.M."/>
            <person name="Smanski M.J."/>
            <person name="Chevrette M.G."/>
            <person name="De Carvalho L.P.S."/>
            <person name="Shen B."/>
        </authorList>
    </citation>
    <scope>NUCLEOTIDE SEQUENCE [LARGE SCALE GENOMIC DNA]</scope>
    <source>
        <strain evidence="1 2">NPDC049503</strain>
    </source>
</reference>
<dbReference type="Proteomes" id="UP001612928">
    <property type="component" value="Unassembled WGS sequence"/>
</dbReference>
<comment type="caution">
    <text evidence="1">The sequence shown here is derived from an EMBL/GenBank/DDBJ whole genome shotgun (WGS) entry which is preliminary data.</text>
</comment>